<evidence type="ECO:0000313" key="4">
    <source>
        <dbReference type="Proteomes" id="UP000221961"/>
    </source>
</evidence>
<evidence type="ECO:0000256" key="1">
    <source>
        <dbReference type="SAM" id="MobiDB-lite"/>
    </source>
</evidence>
<feature type="compositionally biased region" description="Low complexity" evidence="1">
    <location>
        <begin position="30"/>
        <end position="51"/>
    </location>
</feature>
<accession>A0A291RU67</accession>
<protein>
    <submittedName>
        <fullName evidence="3">Uncharacterized protein</fullName>
    </submittedName>
</protein>
<gene>
    <name evidence="3" type="ORF">CRH09_37850</name>
</gene>
<dbReference type="KEGG" id="ntp:CRH09_37850"/>
<dbReference type="EMBL" id="CP023778">
    <property type="protein sequence ID" value="ATL71086.1"/>
    <property type="molecule type" value="Genomic_DNA"/>
</dbReference>
<organism evidence="3 4">
    <name type="scientific">Nocardia terpenica</name>
    <dbReference type="NCBI Taxonomy" id="455432"/>
    <lineage>
        <taxon>Bacteria</taxon>
        <taxon>Bacillati</taxon>
        <taxon>Actinomycetota</taxon>
        <taxon>Actinomycetes</taxon>
        <taxon>Mycobacteriales</taxon>
        <taxon>Nocardiaceae</taxon>
        <taxon>Nocardia</taxon>
    </lineage>
</organism>
<sequence length="112" mass="11092">MVALPFALAVTCVGIAVAGADPAVQPGVTAPSAPADPQADQPAELRAAAPPSTAPAPRPRPAPETTTPDAPPPPAPRTVRVGDASVPVPDGVPDDVVRGIQNAIDPNAQPNH</sequence>
<dbReference type="RefSeq" id="WP_098697991.1">
    <property type="nucleotide sequence ID" value="NZ_JAAFZG010000013.1"/>
</dbReference>
<proteinExistence type="predicted"/>
<feature type="compositionally biased region" description="Pro residues" evidence="1">
    <location>
        <begin position="52"/>
        <end position="62"/>
    </location>
</feature>
<feature type="region of interest" description="Disordered" evidence="1">
    <location>
        <begin position="23"/>
        <end position="112"/>
    </location>
</feature>
<name>A0A291RU67_9NOCA</name>
<feature type="chain" id="PRO_5039471243" evidence="2">
    <location>
        <begin position="19"/>
        <end position="112"/>
    </location>
</feature>
<evidence type="ECO:0000256" key="2">
    <source>
        <dbReference type="SAM" id="SignalP"/>
    </source>
</evidence>
<dbReference type="Proteomes" id="UP000221961">
    <property type="component" value="Chromosome"/>
</dbReference>
<dbReference type="AlphaFoldDB" id="A0A291RU67"/>
<evidence type="ECO:0000313" key="3">
    <source>
        <dbReference type="EMBL" id="ATL71086.1"/>
    </source>
</evidence>
<keyword evidence="2" id="KW-0732">Signal</keyword>
<feature type="compositionally biased region" description="Low complexity" evidence="1">
    <location>
        <begin position="77"/>
        <end position="91"/>
    </location>
</feature>
<reference evidence="3 4" key="1">
    <citation type="submission" date="2017-10" db="EMBL/GenBank/DDBJ databases">
        <title>Comparative genomics between pathogenic Norcardia.</title>
        <authorList>
            <person name="Zeng L."/>
        </authorList>
    </citation>
    <scope>NUCLEOTIDE SEQUENCE [LARGE SCALE GENOMIC DNA]</scope>
    <source>
        <strain evidence="3 4">NC_YFY_NT001</strain>
    </source>
</reference>
<feature type="signal peptide" evidence="2">
    <location>
        <begin position="1"/>
        <end position="18"/>
    </location>
</feature>